<dbReference type="Gene3D" id="1.10.1660.10">
    <property type="match status" value="1"/>
</dbReference>
<dbReference type="GO" id="GO:0003677">
    <property type="term" value="F:DNA binding"/>
    <property type="evidence" value="ECO:0007669"/>
    <property type="project" value="UniProtKB-KW"/>
</dbReference>
<protein>
    <submittedName>
        <fullName evidence="6">Transcriptional regulator SkgA, mercury resistanc</fullName>
    </submittedName>
</protein>
<dbReference type="CDD" id="cd01106">
    <property type="entry name" value="HTH_TipAL-Mta"/>
    <property type="match status" value="1"/>
</dbReference>
<evidence type="ECO:0000256" key="4">
    <source>
        <dbReference type="ARBA" id="ARBA00023163"/>
    </source>
</evidence>
<dbReference type="InterPro" id="IPR012925">
    <property type="entry name" value="TipAS_dom"/>
</dbReference>
<dbReference type="PANTHER" id="PTHR30204:SF90">
    <property type="entry name" value="HTH-TYPE TRANSCRIPTIONAL ACTIVATOR MTA"/>
    <property type="match status" value="1"/>
</dbReference>
<dbReference type="AlphaFoldDB" id="A0A378K497"/>
<dbReference type="Gene3D" id="1.10.490.50">
    <property type="entry name" value="Antibiotic binding domain of TipA-like multidrug resistance regulators"/>
    <property type="match status" value="1"/>
</dbReference>
<gene>
    <name evidence="6" type="primary">skgA</name>
    <name evidence="6" type="ORF">NCTC12000_01743</name>
</gene>
<dbReference type="InterPro" id="IPR036244">
    <property type="entry name" value="TipA-like_antibiotic-bd"/>
</dbReference>
<dbReference type="OMA" id="WGDTDAW"/>
<evidence type="ECO:0000256" key="3">
    <source>
        <dbReference type="ARBA" id="ARBA00023159"/>
    </source>
</evidence>
<dbReference type="RefSeq" id="WP_011946598.1">
    <property type="nucleotide sequence ID" value="NZ_BBUK01000062.1"/>
</dbReference>
<dbReference type="SUPFAM" id="SSF46955">
    <property type="entry name" value="Putative DNA-binding domain"/>
    <property type="match status" value="1"/>
</dbReference>
<dbReference type="PANTHER" id="PTHR30204">
    <property type="entry name" value="REDOX-CYCLING DRUG-SENSING TRANSCRIPTIONAL ACTIVATOR SOXR"/>
    <property type="match status" value="1"/>
</dbReference>
<dbReference type="InterPro" id="IPR047057">
    <property type="entry name" value="MerR_fam"/>
</dbReference>
<accession>A0A378K497</accession>
<dbReference type="SMART" id="SM00422">
    <property type="entry name" value="HTH_MERR"/>
    <property type="match status" value="1"/>
</dbReference>
<evidence type="ECO:0000259" key="5">
    <source>
        <dbReference type="PROSITE" id="PS50937"/>
    </source>
</evidence>
<dbReference type="SUPFAM" id="SSF89082">
    <property type="entry name" value="Antibiotic binding domain of TipA-like multidrug resistance regulators"/>
    <property type="match status" value="1"/>
</dbReference>
<evidence type="ECO:0000313" key="6">
    <source>
        <dbReference type="EMBL" id="STX79748.1"/>
    </source>
</evidence>
<evidence type="ECO:0000313" key="7">
    <source>
        <dbReference type="Proteomes" id="UP000254631"/>
    </source>
</evidence>
<organism evidence="6 7">
    <name type="scientific">Legionella pneumophila</name>
    <dbReference type="NCBI Taxonomy" id="446"/>
    <lineage>
        <taxon>Bacteria</taxon>
        <taxon>Pseudomonadati</taxon>
        <taxon>Pseudomonadota</taxon>
        <taxon>Gammaproteobacteria</taxon>
        <taxon>Legionellales</taxon>
        <taxon>Legionellaceae</taxon>
        <taxon>Legionella</taxon>
    </lineage>
</organism>
<dbReference type="Proteomes" id="UP000254631">
    <property type="component" value="Unassembled WGS sequence"/>
</dbReference>
<dbReference type="Pfam" id="PF13411">
    <property type="entry name" value="MerR_1"/>
    <property type="match status" value="1"/>
</dbReference>
<feature type="domain" description="HTH merR-type" evidence="5">
    <location>
        <begin position="2"/>
        <end position="71"/>
    </location>
</feature>
<proteinExistence type="predicted"/>
<reference evidence="6 7" key="1">
    <citation type="submission" date="2018-06" db="EMBL/GenBank/DDBJ databases">
        <authorList>
            <consortium name="Pathogen Informatics"/>
            <person name="Doyle S."/>
        </authorList>
    </citation>
    <scope>NUCLEOTIDE SEQUENCE [LARGE SCALE GENOMIC DNA]</scope>
    <source>
        <strain evidence="6 7">NCTC12000</strain>
    </source>
</reference>
<dbReference type="InterPro" id="IPR009061">
    <property type="entry name" value="DNA-bd_dom_put_sf"/>
</dbReference>
<keyword evidence="3" id="KW-0010">Activator</keyword>
<dbReference type="GO" id="GO:0003700">
    <property type="term" value="F:DNA-binding transcription factor activity"/>
    <property type="evidence" value="ECO:0007669"/>
    <property type="project" value="InterPro"/>
</dbReference>
<keyword evidence="2" id="KW-0238">DNA-binding</keyword>
<sequence length="250" mass="29723">MAYTVKQLAKISNVSVRTLHWYDEIGLLKPAYQGANGYRYYEEKQCLKLQQILFFRELGFPLNDIQKLLMQDDFDHIKALRAHKQVLESDINRKNQLIVTIDKTIQHLRGKHKMSNEELYYGFDSLRQKQYEKELVKEGVVSQDWMNNYKKKISQWTQADKDRFIQEGKDINQALISAINNQLKPASPEVQSIIHRHHAWVGWNPNKEGYIGLSQRYLTPEFRKFYERQHPDLLEFIIEGMLFYANKNLD</sequence>
<dbReference type="InterPro" id="IPR000551">
    <property type="entry name" value="MerR-type_HTH_dom"/>
</dbReference>
<keyword evidence="4" id="KW-0804">Transcription</keyword>
<dbReference type="PROSITE" id="PS50937">
    <property type="entry name" value="HTH_MERR_2"/>
    <property type="match status" value="1"/>
</dbReference>
<evidence type="ECO:0000256" key="2">
    <source>
        <dbReference type="ARBA" id="ARBA00023125"/>
    </source>
</evidence>
<name>A0A378K497_LEGPN</name>
<dbReference type="EMBL" id="UGOL01000001">
    <property type="protein sequence ID" value="STX79748.1"/>
    <property type="molecule type" value="Genomic_DNA"/>
</dbReference>
<dbReference type="Pfam" id="PF07739">
    <property type="entry name" value="TipAS"/>
    <property type="match status" value="1"/>
</dbReference>
<keyword evidence="1" id="KW-0805">Transcription regulation</keyword>
<evidence type="ECO:0000256" key="1">
    <source>
        <dbReference type="ARBA" id="ARBA00023015"/>
    </source>
</evidence>